<name>A0A5C1ABS0_9BACT</name>
<dbReference type="EMBL" id="CP042425">
    <property type="protein sequence ID" value="QEL16160.1"/>
    <property type="molecule type" value="Genomic_DNA"/>
</dbReference>
<evidence type="ECO:0000313" key="1">
    <source>
        <dbReference type="EMBL" id="QEL16160.1"/>
    </source>
</evidence>
<organism evidence="1 2">
    <name type="scientific">Limnoglobus roseus</name>
    <dbReference type="NCBI Taxonomy" id="2598579"/>
    <lineage>
        <taxon>Bacteria</taxon>
        <taxon>Pseudomonadati</taxon>
        <taxon>Planctomycetota</taxon>
        <taxon>Planctomycetia</taxon>
        <taxon>Gemmatales</taxon>
        <taxon>Gemmataceae</taxon>
        <taxon>Limnoglobus</taxon>
    </lineage>
</organism>
<dbReference type="Gene3D" id="1.25.40.10">
    <property type="entry name" value="Tetratricopeptide repeat domain"/>
    <property type="match status" value="1"/>
</dbReference>
<dbReference type="Proteomes" id="UP000324974">
    <property type="component" value="Chromosome"/>
</dbReference>
<accession>A0A5C1ABS0</accession>
<evidence type="ECO:0000313" key="2">
    <source>
        <dbReference type="Proteomes" id="UP000324974"/>
    </source>
</evidence>
<dbReference type="KEGG" id="lrs:PX52LOC_03099"/>
<dbReference type="AlphaFoldDB" id="A0A5C1ABS0"/>
<dbReference type="RefSeq" id="WP_149110920.1">
    <property type="nucleotide sequence ID" value="NZ_CP042425.1"/>
</dbReference>
<dbReference type="SUPFAM" id="SSF48452">
    <property type="entry name" value="TPR-like"/>
    <property type="match status" value="1"/>
</dbReference>
<gene>
    <name evidence="1" type="ORF">PX52LOC_03099</name>
</gene>
<keyword evidence="2" id="KW-1185">Reference proteome</keyword>
<reference evidence="2" key="1">
    <citation type="submission" date="2019-08" db="EMBL/GenBank/DDBJ databases">
        <title>Limnoglobus roseus gen. nov., sp. nov., a novel freshwater planctomycete with a giant genome from the family Gemmataceae.</title>
        <authorList>
            <person name="Kulichevskaya I.S."/>
            <person name="Naumoff D.G."/>
            <person name="Miroshnikov K."/>
            <person name="Ivanova A."/>
            <person name="Philippov D.A."/>
            <person name="Hakobyan A."/>
            <person name="Rijpstra I.C."/>
            <person name="Sinninghe Damste J.S."/>
            <person name="Liesack W."/>
            <person name="Dedysh S.N."/>
        </authorList>
    </citation>
    <scope>NUCLEOTIDE SEQUENCE [LARGE SCALE GENOMIC DNA]</scope>
    <source>
        <strain evidence="2">PX52</strain>
    </source>
</reference>
<sequence>MTSSFAKFAQPSLADLTSRFLARPAALETDTSVEPHEVMAGFTADARTTWTEATAAAKFLGVKDLPATLPGEWAAHSRQASAEFLPLAIGHFPQQVRDINSLISPAKKLSTTTESRGWTATSAKSPLANALLQAASARVGGNYAEAERLLAQAETLADETAKTVVENERAALLWQQGQRTAAVAIWKQSDNRVSAFNLGMAALANGQKSEAHAHLNAAAEQLPESSGWHHLARLYLALAS</sequence>
<dbReference type="OrthoDB" id="284106at2"/>
<dbReference type="InterPro" id="IPR011990">
    <property type="entry name" value="TPR-like_helical_dom_sf"/>
</dbReference>
<proteinExistence type="predicted"/>
<protein>
    <submittedName>
        <fullName evidence="1">Tetratricopeptide repeat protein</fullName>
    </submittedName>
</protein>